<feature type="transmembrane region" description="Helical" evidence="1">
    <location>
        <begin position="67"/>
        <end position="87"/>
    </location>
</feature>
<dbReference type="Proteomes" id="UP000287188">
    <property type="component" value="Unassembled WGS sequence"/>
</dbReference>
<feature type="transmembrane region" description="Helical" evidence="1">
    <location>
        <begin position="162"/>
        <end position="191"/>
    </location>
</feature>
<evidence type="ECO:0000313" key="2">
    <source>
        <dbReference type="EMBL" id="GCE18421.1"/>
    </source>
</evidence>
<dbReference type="RefSeq" id="WP_126549964.1">
    <property type="nucleotide sequence ID" value="NZ_BIFS01000001.1"/>
</dbReference>
<evidence type="ECO:0000256" key="1">
    <source>
        <dbReference type="SAM" id="Phobius"/>
    </source>
</evidence>
<dbReference type="OrthoDB" id="148469at2"/>
<evidence type="ECO:0000313" key="3">
    <source>
        <dbReference type="Proteomes" id="UP000287188"/>
    </source>
</evidence>
<dbReference type="EMBL" id="BIFS01000001">
    <property type="protein sequence ID" value="GCE18421.1"/>
    <property type="molecule type" value="Genomic_DNA"/>
</dbReference>
<feature type="transmembrane region" description="Helical" evidence="1">
    <location>
        <begin position="119"/>
        <end position="142"/>
    </location>
</feature>
<sequence>MIQPVKDTYRFDLAHSQYLRIRRLGWLFFLALIVTAIVGVLCGAALWTTYVHNVTLYLKWQDALVALSWFISFVSILGSILVVRFLHALREGHTAGMVTFEGNNTITVRDLSAENMKSIFWIMNSAFWCFVTALIGLVPAILVGWTMHIPSPVLMVVTTGLAILLSLAGIVVSIVATSFILVGCLGGISFCRKLGSSHTYRLNGQATIRIDNFVLTISYPGNPESLVDLNLLSTQDQHQLLSLLHTRWVDAKQVWNPALGEEIAQALEASKRLVSVA</sequence>
<keyword evidence="1" id="KW-0812">Transmembrane</keyword>
<comment type="caution">
    <text evidence="2">The sequence shown here is derived from an EMBL/GenBank/DDBJ whole genome shotgun (WGS) entry which is preliminary data.</text>
</comment>
<accession>A0A402AH28</accession>
<gene>
    <name evidence="2" type="ORF">KDK_22210</name>
</gene>
<name>A0A402AH28_9CHLR</name>
<proteinExistence type="predicted"/>
<feature type="transmembrane region" description="Helical" evidence="1">
    <location>
        <begin position="24"/>
        <end position="47"/>
    </location>
</feature>
<reference evidence="3" key="1">
    <citation type="submission" date="2018-12" db="EMBL/GenBank/DDBJ databases">
        <title>Tengunoibacter tsumagoiensis gen. nov., sp. nov., Dictyobacter kobayashii sp. nov., D. alpinus sp. nov., and D. joshuensis sp. nov. and description of Dictyobacteraceae fam. nov. within the order Ktedonobacterales isolated from Tengu-no-mugimeshi.</title>
        <authorList>
            <person name="Wang C.M."/>
            <person name="Zheng Y."/>
            <person name="Sakai Y."/>
            <person name="Toyoda A."/>
            <person name="Minakuchi Y."/>
            <person name="Abe K."/>
            <person name="Yokota A."/>
            <person name="Yabe S."/>
        </authorList>
    </citation>
    <scope>NUCLEOTIDE SEQUENCE [LARGE SCALE GENOMIC DNA]</scope>
    <source>
        <strain evidence="3">Uno11</strain>
    </source>
</reference>
<keyword evidence="1" id="KW-0472">Membrane</keyword>
<dbReference type="AlphaFoldDB" id="A0A402AH28"/>
<organism evidence="2 3">
    <name type="scientific">Dictyobacter kobayashii</name>
    <dbReference type="NCBI Taxonomy" id="2014872"/>
    <lineage>
        <taxon>Bacteria</taxon>
        <taxon>Bacillati</taxon>
        <taxon>Chloroflexota</taxon>
        <taxon>Ktedonobacteria</taxon>
        <taxon>Ktedonobacterales</taxon>
        <taxon>Dictyobacteraceae</taxon>
        <taxon>Dictyobacter</taxon>
    </lineage>
</organism>
<keyword evidence="1" id="KW-1133">Transmembrane helix</keyword>
<keyword evidence="3" id="KW-1185">Reference proteome</keyword>
<protein>
    <submittedName>
        <fullName evidence="2">Uncharacterized protein</fullName>
    </submittedName>
</protein>